<organism evidence="1 2">
    <name type="scientific">Fusarium poae</name>
    <dbReference type="NCBI Taxonomy" id="36050"/>
    <lineage>
        <taxon>Eukaryota</taxon>
        <taxon>Fungi</taxon>
        <taxon>Dikarya</taxon>
        <taxon>Ascomycota</taxon>
        <taxon>Pezizomycotina</taxon>
        <taxon>Sordariomycetes</taxon>
        <taxon>Hypocreomycetidae</taxon>
        <taxon>Hypocreales</taxon>
        <taxon>Nectriaceae</taxon>
        <taxon>Fusarium</taxon>
    </lineage>
</organism>
<protein>
    <submittedName>
        <fullName evidence="1">Uncharacterized protein</fullName>
    </submittedName>
</protein>
<dbReference type="AlphaFoldDB" id="A0A1B8B975"/>
<keyword evidence="2" id="KW-1185">Reference proteome</keyword>
<evidence type="ECO:0000313" key="1">
    <source>
        <dbReference type="EMBL" id="OBS29276.1"/>
    </source>
</evidence>
<comment type="caution">
    <text evidence="1">The sequence shown here is derived from an EMBL/GenBank/DDBJ whole genome shotgun (WGS) entry which is preliminary data.</text>
</comment>
<dbReference type="EMBL" id="LYXU01000001">
    <property type="protein sequence ID" value="OBS29276.1"/>
    <property type="molecule type" value="Genomic_DNA"/>
</dbReference>
<name>A0A1B8B975_FUSPO</name>
<dbReference type="Proteomes" id="UP000091967">
    <property type="component" value="Unassembled WGS sequence"/>
</dbReference>
<dbReference type="Gene3D" id="3.40.50.300">
    <property type="entry name" value="P-loop containing nucleotide triphosphate hydrolases"/>
    <property type="match status" value="1"/>
</dbReference>
<evidence type="ECO:0000313" key="2">
    <source>
        <dbReference type="Proteomes" id="UP000091967"/>
    </source>
</evidence>
<accession>A0A1B8B975</accession>
<reference evidence="1 2" key="1">
    <citation type="submission" date="2016-06" db="EMBL/GenBank/DDBJ databases">
        <title>Living apart together: crosstalk between the core and supernumerary genomes in a fungal plant pathogen.</title>
        <authorList>
            <person name="Vanheule A."/>
            <person name="Audenaert K."/>
            <person name="Warris S."/>
            <person name="Van De Geest H."/>
            <person name="Schijlen E."/>
            <person name="Hofte M."/>
            <person name="De Saeger S."/>
            <person name="Haesaert G."/>
            <person name="Waalwijk C."/>
            <person name="Van Der Lee T."/>
        </authorList>
    </citation>
    <scope>NUCLEOTIDE SEQUENCE [LARGE SCALE GENOMIC DNA]</scope>
    <source>
        <strain evidence="1 2">2516</strain>
    </source>
</reference>
<dbReference type="SUPFAM" id="SSF52540">
    <property type="entry name" value="P-loop containing nucleoside triphosphate hydrolases"/>
    <property type="match status" value="1"/>
</dbReference>
<sequence length="238" mass="26284">MGSDEALRYLVDFDESLVSKVNLLKELPGVGNVVTDNAGSPLVQAIFDALPAAMKRCLTEMSESFARLHFITGPAGTGKTYLMEVLILLAIFGNGIENPAKYKVLYILKNDAHGFSEDNKSQRLPNIDRYSDVQSPIDRAKNGHACSAEETAAFKQQCEMVREFSGIMVTTHAGCASPLLQQELQPDLIIIDDASNMSETTSNYIMAHFEPKAWVITGDGTHDYFQYDEAAEDHVDWV</sequence>
<proteinExistence type="predicted"/>
<dbReference type="InterPro" id="IPR027417">
    <property type="entry name" value="P-loop_NTPase"/>
</dbReference>
<gene>
    <name evidence="1" type="ORF">FPOA_03213</name>
</gene>